<dbReference type="GO" id="GO:0005524">
    <property type="term" value="F:ATP binding"/>
    <property type="evidence" value="ECO:0007669"/>
    <property type="project" value="UniProtKB-KW"/>
</dbReference>
<dbReference type="PANTHER" id="PTHR33571:SF14">
    <property type="entry name" value="PROTEIN ADENYLYLTRANSFERASE MJ0435-RELATED"/>
    <property type="match status" value="1"/>
</dbReference>
<keyword evidence="7" id="KW-0067">ATP-binding</keyword>
<keyword evidence="12" id="KW-1185">Reference proteome</keyword>
<feature type="domain" description="Polymerase nucleotidyl transferase" evidence="10">
    <location>
        <begin position="16"/>
        <end position="85"/>
    </location>
</feature>
<keyword evidence="6" id="KW-0547">Nucleotide-binding</keyword>
<dbReference type="Gene3D" id="3.30.460.10">
    <property type="entry name" value="Beta Polymerase, domain 2"/>
    <property type="match status" value="1"/>
</dbReference>
<name>A0A4V3GKY6_9BACT</name>
<evidence type="ECO:0000256" key="6">
    <source>
        <dbReference type="ARBA" id="ARBA00022741"/>
    </source>
</evidence>
<accession>A0A4V3GKY6</accession>
<comment type="similarity">
    <text evidence="9">Belongs to the MntA antitoxin family.</text>
</comment>
<dbReference type="CDD" id="cd05403">
    <property type="entry name" value="NT_KNTase_like"/>
    <property type="match status" value="1"/>
</dbReference>
<dbReference type="GO" id="GO:0016779">
    <property type="term" value="F:nucleotidyltransferase activity"/>
    <property type="evidence" value="ECO:0007669"/>
    <property type="project" value="UniProtKB-KW"/>
</dbReference>
<dbReference type="AlphaFoldDB" id="A0A4V3GKY6"/>
<evidence type="ECO:0000256" key="2">
    <source>
        <dbReference type="ARBA" id="ARBA00022649"/>
    </source>
</evidence>
<protein>
    <recommendedName>
        <fullName evidence="10">Polymerase nucleotidyl transferase domain-containing protein</fullName>
    </recommendedName>
</protein>
<evidence type="ECO:0000256" key="4">
    <source>
        <dbReference type="ARBA" id="ARBA00022695"/>
    </source>
</evidence>
<keyword evidence="4" id="KW-0548">Nucleotidyltransferase</keyword>
<dbReference type="InterPro" id="IPR002934">
    <property type="entry name" value="Polymerase_NTP_transf_dom"/>
</dbReference>
<evidence type="ECO:0000313" key="11">
    <source>
        <dbReference type="EMBL" id="TDW97462.1"/>
    </source>
</evidence>
<dbReference type="PANTHER" id="PTHR33571">
    <property type="entry name" value="SSL8005 PROTEIN"/>
    <property type="match status" value="1"/>
</dbReference>
<evidence type="ECO:0000259" key="10">
    <source>
        <dbReference type="Pfam" id="PF01909"/>
    </source>
</evidence>
<evidence type="ECO:0000256" key="1">
    <source>
        <dbReference type="ARBA" id="ARBA00001946"/>
    </source>
</evidence>
<organism evidence="11 12">
    <name type="scientific">Dinghuibacter silviterrae</name>
    <dbReference type="NCBI Taxonomy" id="1539049"/>
    <lineage>
        <taxon>Bacteria</taxon>
        <taxon>Pseudomonadati</taxon>
        <taxon>Bacteroidota</taxon>
        <taxon>Chitinophagia</taxon>
        <taxon>Chitinophagales</taxon>
        <taxon>Chitinophagaceae</taxon>
        <taxon>Dinghuibacter</taxon>
    </lineage>
</organism>
<gene>
    <name evidence="11" type="ORF">EDB95_5312</name>
</gene>
<dbReference type="Proteomes" id="UP000294498">
    <property type="component" value="Unassembled WGS sequence"/>
</dbReference>
<dbReference type="RefSeq" id="WP_133999740.1">
    <property type="nucleotide sequence ID" value="NZ_SODV01000002.1"/>
</dbReference>
<dbReference type="EMBL" id="SODV01000002">
    <property type="protein sequence ID" value="TDW97462.1"/>
    <property type="molecule type" value="Genomic_DNA"/>
</dbReference>
<comment type="caution">
    <text evidence="11">The sequence shown here is derived from an EMBL/GenBank/DDBJ whole genome shotgun (WGS) entry which is preliminary data.</text>
</comment>
<dbReference type="OrthoDB" id="9809668at2"/>
<dbReference type="InterPro" id="IPR052038">
    <property type="entry name" value="Type-VII_TA_antitoxin"/>
</dbReference>
<evidence type="ECO:0000256" key="9">
    <source>
        <dbReference type="ARBA" id="ARBA00038276"/>
    </source>
</evidence>
<keyword evidence="8" id="KW-0460">Magnesium</keyword>
<keyword evidence="3" id="KW-0808">Transferase</keyword>
<keyword evidence="5" id="KW-0479">Metal-binding</keyword>
<evidence type="ECO:0000256" key="8">
    <source>
        <dbReference type="ARBA" id="ARBA00022842"/>
    </source>
</evidence>
<reference evidence="11 12" key="1">
    <citation type="submission" date="2019-03" db="EMBL/GenBank/DDBJ databases">
        <title>Genomic Encyclopedia of Type Strains, Phase IV (KMG-IV): sequencing the most valuable type-strain genomes for metagenomic binning, comparative biology and taxonomic classification.</title>
        <authorList>
            <person name="Goeker M."/>
        </authorList>
    </citation>
    <scope>NUCLEOTIDE SEQUENCE [LARGE SCALE GENOMIC DNA]</scope>
    <source>
        <strain evidence="11 12">DSM 100059</strain>
    </source>
</reference>
<evidence type="ECO:0000256" key="5">
    <source>
        <dbReference type="ARBA" id="ARBA00022723"/>
    </source>
</evidence>
<comment type="cofactor">
    <cofactor evidence="1">
        <name>Mg(2+)</name>
        <dbReference type="ChEBI" id="CHEBI:18420"/>
    </cofactor>
</comment>
<dbReference type="InterPro" id="IPR043519">
    <property type="entry name" value="NT_sf"/>
</dbReference>
<dbReference type="Pfam" id="PF01909">
    <property type="entry name" value="NTP_transf_2"/>
    <property type="match status" value="1"/>
</dbReference>
<dbReference type="SUPFAM" id="SSF81301">
    <property type="entry name" value="Nucleotidyltransferase"/>
    <property type="match status" value="1"/>
</dbReference>
<sequence>MYNKDQILSILSAKKPDLQTRYPISELGLFGSYARGDNNSASDIDILVDFNGPIGIRFIRLAHELEDLFNQKVDLISRKGIKPRYMPFVEKNLIHV</sequence>
<keyword evidence="2" id="KW-1277">Toxin-antitoxin system</keyword>
<dbReference type="GO" id="GO:0046872">
    <property type="term" value="F:metal ion binding"/>
    <property type="evidence" value="ECO:0007669"/>
    <property type="project" value="UniProtKB-KW"/>
</dbReference>
<evidence type="ECO:0000256" key="3">
    <source>
        <dbReference type="ARBA" id="ARBA00022679"/>
    </source>
</evidence>
<evidence type="ECO:0000256" key="7">
    <source>
        <dbReference type="ARBA" id="ARBA00022840"/>
    </source>
</evidence>
<evidence type="ECO:0000313" key="12">
    <source>
        <dbReference type="Proteomes" id="UP000294498"/>
    </source>
</evidence>
<proteinExistence type="inferred from homology"/>